<dbReference type="EMBL" id="BQKI01000007">
    <property type="protein sequence ID" value="GJM98325.1"/>
    <property type="molecule type" value="Genomic_DNA"/>
</dbReference>
<comment type="caution">
    <text evidence="4">The sequence shown here is derived from an EMBL/GenBank/DDBJ whole genome shotgun (WGS) entry which is preliminary data.</text>
</comment>
<sequence length="176" mass="19063">MLLLARLRPLPGPAAAAAYCRFVRPLASSRSHLPAGSPFSPDATVGAASIARYCTSGPSDDSLSDRGYDLLREQGLREEGCHLQTKPSREPPPVTAEDDGSECEAEDTTTDSDDFDDDERLAKGPPVTWVMPGCDFNHWLVVMEPPPGDPNNPEVPRDEIIHDYIKTLAQVVGKHG</sequence>
<feature type="region of interest" description="Disordered" evidence="2">
    <location>
        <begin position="56"/>
        <end position="126"/>
    </location>
</feature>
<reference evidence="4" key="2">
    <citation type="submission" date="2021-12" db="EMBL/GenBank/DDBJ databases">
        <title>Resequencing data analysis of finger millet.</title>
        <authorList>
            <person name="Hatakeyama M."/>
            <person name="Aluri S."/>
            <person name="Balachadran M.T."/>
            <person name="Sivarajan S.R."/>
            <person name="Poveda L."/>
            <person name="Shimizu-Inatsugi R."/>
            <person name="Schlapbach R."/>
            <person name="Sreeman S.M."/>
            <person name="Shimizu K.K."/>
        </authorList>
    </citation>
    <scope>NUCLEOTIDE SEQUENCE</scope>
</reference>
<dbReference type="Proteomes" id="UP001054889">
    <property type="component" value="Unassembled WGS sequence"/>
</dbReference>
<dbReference type="GO" id="GO:0005739">
    <property type="term" value="C:mitochondrion"/>
    <property type="evidence" value="ECO:0007669"/>
    <property type="project" value="TreeGrafter"/>
</dbReference>
<evidence type="ECO:0000313" key="4">
    <source>
        <dbReference type="EMBL" id="GJM98325.1"/>
    </source>
</evidence>
<dbReference type="GO" id="GO:0016554">
    <property type="term" value="P:cytidine to uridine editing"/>
    <property type="evidence" value="ECO:0007669"/>
    <property type="project" value="InterPro"/>
</dbReference>
<organism evidence="4 5">
    <name type="scientific">Eleusine coracana subsp. coracana</name>
    <dbReference type="NCBI Taxonomy" id="191504"/>
    <lineage>
        <taxon>Eukaryota</taxon>
        <taxon>Viridiplantae</taxon>
        <taxon>Streptophyta</taxon>
        <taxon>Embryophyta</taxon>
        <taxon>Tracheophyta</taxon>
        <taxon>Spermatophyta</taxon>
        <taxon>Magnoliopsida</taxon>
        <taxon>Liliopsida</taxon>
        <taxon>Poales</taxon>
        <taxon>Poaceae</taxon>
        <taxon>PACMAD clade</taxon>
        <taxon>Chloridoideae</taxon>
        <taxon>Cynodonteae</taxon>
        <taxon>Eleusininae</taxon>
        <taxon>Eleusine</taxon>
    </lineage>
</organism>
<feature type="compositionally biased region" description="Basic and acidic residues" evidence="2">
    <location>
        <begin position="63"/>
        <end position="81"/>
    </location>
</feature>
<dbReference type="InterPro" id="IPR039206">
    <property type="entry name" value="MORF/ORRM1/DAG-like"/>
</dbReference>
<dbReference type="Pfam" id="PF21864">
    <property type="entry name" value="MORF_dom"/>
    <property type="match status" value="1"/>
</dbReference>
<feature type="domain" description="MORF/ORRM1/DAG-like MORF" evidence="3">
    <location>
        <begin position="136"/>
        <end position="174"/>
    </location>
</feature>
<dbReference type="GO" id="GO:0080156">
    <property type="term" value="P:mitochondrial mRNA modification"/>
    <property type="evidence" value="ECO:0007669"/>
    <property type="project" value="TreeGrafter"/>
</dbReference>
<proteinExistence type="predicted"/>
<evidence type="ECO:0000259" key="3">
    <source>
        <dbReference type="Pfam" id="PF21864"/>
    </source>
</evidence>
<keyword evidence="5" id="KW-1185">Reference proteome</keyword>
<evidence type="ECO:0000256" key="1">
    <source>
        <dbReference type="ARBA" id="ARBA00022946"/>
    </source>
</evidence>
<protein>
    <recommendedName>
        <fullName evidence="3">MORF/ORRM1/DAG-like MORF domain-containing protein</fullName>
    </recommendedName>
</protein>
<dbReference type="PANTHER" id="PTHR31346">
    <property type="entry name" value="MULTIPLE ORGANELLAR RNA EDITING FACTOR 2, CHLOROPLASTIC-RELATED-RELATED"/>
    <property type="match status" value="1"/>
</dbReference>
<name>A0AAV5CJE4_ELECO</name>
<dbReference type="PANTHER" id="PTHR31346:SF4">
    <property type="entry name" value="MULTIPLE ORGANELLAR RNA EDITING FACTOR 8, CHLOROPLASTIC_MITOCHONDRIAL"/>
    <property type="match status" value="1"/>
</dbReference>
<feature type="compositionally biased region" description="Acidic residues" evidence="2">
    <location>
        <begin position="96"/>
        <end position="119"/>
    </location>
</feature>
<keyword evidence="1" id="KW-0809">Transit peptide</keyword>
<evidence type="ECO:0000256" key="2">
    <source>
        <dbReference type="SAM" id="MobiDB-lite"/>
    </source>
</evidence>
<reference evidence="4" key="1">
    <citation type="journal article" date="2018" name="DNA Res.">
        <title>Multiple hybrid de novo genome assembly of finger millet, an orphan allotetraploid crop.</title>
        <authorList>
            <person name="Hatakeyama M."/>
            <person name="Aluri S."/>
            <person name="Balachadran M.T."/>
            <person name="Sivarajan S.R."/>
            <person name="Patrignani A."/>
            <person name="Gruter S."/>
            <person name="Poveda L."/>
            <person name="Shimizu-Inatsugi R."/>
            <person name="Baeten J."/>
            <person name="Francoijs K.J."/>
            <person name="Nataraja K.N."/>
            <person name="Reddy Y.A.N."/>
            <person name="Phadnis S."/>
            <person name="Ravikumar R.L."/>
            <person name="Schlapbach R."/>
            <person name="Sreeman S.M."/>
            <person name="Shimizu K.K."/>
        </authorList>
    </citation>
    <scope>NUCLEOTIDE SEQUENCE</scope>
</reference>
<dbReference type="InterPro" id="IPR054059">
    <property type="entry name" value="MORF/ORRM1/DAG-like_MORF"/>
</dbReference>
<evidence type="ECO:0000313" key="5">
    <source>
        <dbReference type="Proteomes" id="UP001054889"/>
    </source>
</evidence>
<gene>
    <name evidence="4" type="primary">ga15321</name>
    <name evidence="4" type="ORF">PR202_ga15321</name>
</gene>
<accession>A0AAV5CJE4</accession>
<dbReference type="AlphaFoldDB" id="A0AAV5CJE4"/>